<dbReference type="KEGG" id="amob:HG15A2_03920"/>
<gene>
    <name evidence="8" type="ORF">HG15A2_03920</name>
</gene>
<feature type="region of interest" description="Disordered" evidence="6">
    <location>
        <begin position="50"/>
        <end position="71"/>
    </location>
</feature>
<dbReference type="SUPFAM" id="SSF52096">
    <property type="entry name" value="ClpP/crotonase"/>
    <property type="match status" value="1"/>
</dbReference>
<name>A0A517MQI1_9BACT</name>
<reference evidence="8 9" key="1">
    <citation type="submission" date="2019-02" db="EMBL/GenBank/DDBJ databases">
        <title>Deep-cultivation of Planctomycetes and their phenomic and genomic characterization uncovers novel biology.</title>
        <authorList>
            <person name="Wiegand S."/>
            <person name="Jogler M."/>
            <person name="Boedeker C."/>
            <person name="Pinto D."/>
            <person name="Vollmers J."/>
            <person name="Rivas-Marin E."/>
            <person name="Kohn T."/>
            <person name="Peeters S.H."/>
            <person name="Heuer A."/>
            <person name="Rast P."/>
            <person name="Oberbeckmann S."/>
            <person name="Bunk B."/>
            <person name="Jeske O."/>
            <person name="Meyerdierks A."/>
            <person name="Storesund J.E."/>
            <person name="Kallscheuer N."/>
            <person name="Luecker S."/>
            <person name="Lage O.M."/>
            <person name="Pohl T."/>
            <person name="Merkel B.J."/>
            <person name="Hornburger P."/>
            <person name="Mueller R.-W."/>
            <person name="Bruemmer F."/>
            <person name="Labrenz M."/>
            <person name="Spormann A.M."/>
            <person name="Op den Camp H."/>
            <person name="Overmann J."/>
            <person name="Amann R."/>
            <person name="Jetten M.S.M."/>
            <person name="Mascher T."/>
            <person name="Medema M.H."/>
            <person name="Devos D.P."/>
            <person name="Kaster A.-K."/>
            <person name="Ovreas L."/>
            <person name="Rohde M."/>
            <person name="Galperin M.Y."/>
            <person name="Jogler C."/>
        </authorList>
    </citation>
    <scope>NUCLEOTIDE SEQUENCE [LARGE SCALE GENOMIC DNA]</scope>
    <source>
        <strain evidence="8 9">HG15A2</strain>
    </source>
</reference>
<dbReference type="Proteomes" id="UP000319852">
    <property type="component" value="Chromosome"/>
</dbReference>
<dbReference type="Pfam" id="PF17820">
    <property type="entry name" value="PDZ_6"/>
    <property type="match status" value="1"/>
</dbReference>
<evidence type="ECO:0000256" key="6">
    <source>
        <dbReference type="SAM" id="MobiDB-lite"/>
    </source>
</evidence>
<evidence type="ECO:0000256" key="1">
    <source>
        <dbReference type="ARBA" id="ARBA00009179"/>
    </source>
</evidence>
<evidence type="ECO:0000313" key="9">
    <source>
        <dbReference type="Proteomes" id="UP000319852"/>
    </source>
</evidence>
<dbReference type="CDD" id="cd07560">
    <property type="entry name" value="Peptidase_S41_CPP"/>
    <property type="match status" value="1"/>
</dbReference>
<evidence type="ECO:0000256" key="2">
    <source>
        <dbReference type="ARBA" id="ARBA00022670"/>
    </source>
</evidence>
<dbReference type="InterPro" id="IPR036034">
    <property type="entry name" value="PDZ_sf"/>
</dbReference>
<keyword evidence="4 5" id="KW-0720">Serine protease</keyword>
<evidence type="ECO:0000256" key="4">
    <source>
        <dbReference type="ARBA" id="ARBA00022825"/>
    </source>
</evidence>
<dbReference type="Pfam" id="PF03572">
    <property type="entry name" value="Peptidase_S41"/>
    <property type="match status" value="1"/>
</dbReference>
<evidence type="ECO:0000256" key="3">
    <source>
        <dbReference type="ARBA" id="ARBA00022801"/>
    </source>
</evidence>
<dbReference type="InterPro" id="IPR029045">
    <property type="entry name" value="ClpP/crotonase-like_dom_sf"/>
</dbReference>
<dbReference type="PANTHER" id="PTHR32060">
    <property type="entry name" value="TAIL-SPECIFIC PROTEASE"/>
    <property type="match status" value="1"/>
</dbReference>
<evidence type="ECO:0000313" key="8">
    <source>
        <dbReference type="EMBL" id="QDS97132.1"/>
    </source>
</evidence>
<evidence type="ECO:0000259" key="7">
    <source>
        <dbReference type="PROSITE" id="PS50106"/>
    </source>
</evidence>
<dbReference type="GO" id="GO:0004175">
    <property type="term" value="F:endopeptidase activity"/>
    <property type="evidence" value="ECO:0007669"/>
    <property type="project" value="TreeGrafter"/>
</dbReference>
<dbReference type="Gene3D" id="3.90.226.10">
    <property type="entry name" value="2-enoyl-CoA Hydratase, Chain A, domain 1"/>
    <property type="match status" value="1"/>
</dbReference>
<feature type="domain" description="PDZ" evidence="7">
    <location>
        <begin position="292"/>
        <end position="362"/>
    </location>
</feature>
<organism evidence="8 9">
    <name type="scientific">Adhaeretor mobilis</name>
    <dbReference type="NCBI Taxonomy" id="1930276"/>
    <lineage>
        <taxon>Bacteria</taxon>
        <taxon>Pseudomonadati</taxon>
        <taxon>Planctomycetota</taxon>
        <taxon>Planctomycetia</taxon>
        <taxon>Pirellulales</taxon>
        <taxon>Lacipirellulaceae</taxon>
        <taxon>Adhaeretor</taxon>
    </lineage>
</organism>
<keyword evidence="9" id="KW-1185">Reference proteome</keyword>
<dbReference type="SUPFAM" id="SSF50156">
    <property type="entry name" value="PDZ domain-like"/>
    <property type="match status" value="1"/>
</dbReference>
<dbReference type="EC" id="3.4.21.-" evidence="8"/>
<proteinExistence type="inferred from homology"/>
<dbReference type="SMART" id="SM00228">
    <property type="entry name" value="PDZ"/>
    <property type="match status" value="1"/>
</dbReference>
<dbReference type="InterPro" id="IPR001478">
    <property type="entry name" value="PDZ"/>
</dbReference>
<dbReference type="GO" id="GO:0030288">
    <property type="term" value="C:outer membrane-bounded periplasmic space"/>
    <property type="evidence" value="ECO:0007669"/>
    <property type="project" value="TreeGrafter"/>
</dbReference>
<sequence length="617" mass="66545">MPTRVPTTPLRQTNSRSSSWWSFAPIAAAILLCLSAPAWAQYESLGISSPKQQTTNQRPLRQPNLAAPTSEQVAIPPMVRPSMAQPPTTRLLETPSASILEGILREGSELESGRRWSEALTHYEQALREHPGDTTLMRRQDLAKLHYSLDRRYSDRSYLNSVRSLSTQQSLSLYLELLRKVHTHYVNTPPWQRLGVRGVTSLDIALTDDSFRKANAMVVSRDQLEILRRELYQLIGNRPVASPQDLTALAGEVARLAESRIGLNGSATVLEFVTAAAGGLDDYSAYLTADQLRDVYSQIEGNFVGLGVELKADNGALLIVHVIPGSPAERAGILDGDRIIAVDGLATEDMTTDQAASMLTGAEGSSVRVAAVTPGQTPRQLTVRREHVDVPSLEGEKIVDPDAGIAYLRIPAFQKTTARDLDAALWRLHAKGMRSLILDLRGNPGGLLTASVEVADKFLQKGGIVSTRGRNAQEDFKYQAHYGGTWRVPLVVLIDGDSASASEIFAGAIKDNKRGAIIGEKSYGKGSVQGIFPLGYAGAGIRLTTALFYSPHGTKISKRGVSPDNAPIRTVAKPIDGQINGPVAASTDHVLQLGIAAARNPAGTRRVGAARGRDAAR</sequence>
<dbReference type="InterPro" id="IPR005151">
    <property type="entry name" value="Tail-specific_protease"/>
</dbReference>
<dbReference type="PROSITE" id="PS50106">
    <property type="entry name" value="PDZ"/>
    <property type="match status" value="1"/>
</dbReference>
<dbReference type="NCBIfam" id="TIGR00225">
    <property type="entry name" value="prc"/>
    <property type="match status" value="1"/>
</dbReference>
<dbReference type="InterPro" id="IPR041489">
    <property type="entry name" value="PDZ_6"/>
</dbReference>
<accession>A0A517MQI1</accession>
<feature type="compositionally biased region" description="Polar residues" evidence="6">
    <location>
        <begin position="50"/>
        <end position="59"/>
    </location>
</feature>
<dbReference type="Gene3D" id="3.30.750.44">
    <property type="match status" value="1"/>
</dbReference>
<dbReference type="InterPro" id="IPR004447">
    <property type="entry name" value="Peptidase_S41A"/>
</dbReference>
<dbReference type="PANTHER" id="PTHR32060:SF30">
    <property type="entry name" value="CARBOXY-TERMINAL PROCESSING PROTEASE CTPA"/>
    <property type="match status" value="1"/>
</dbReference>
<dbReference type="AlphaFoldDB" id="A0A517MQI1"/>
<keyword evidence="3 5" id="KW-0378">Hydrolase</keyword>
<evidence type="ECO:0000256" key="5">
    <source>
        <dbReference type="RuleBase" id="RU004404"/>
    </source>
</evidence>
<dbReference type="GO" id="GO:0006508">
    <property type="term" value="P:proteolysis"/>
    <property type="evidence" value="ECO:0007669"/>
    <property type="project" value="UniProtKB-KW"/>
</dbReference>
<dbReference type="Gene3D" id="2.30.42.10">
    <property type="match status" value="1"/>
</dbReference>
<dbReference type="GO" id="GO:0007165">
    <property type="term" value="P:signal transduction"/>
    <property type="evidence" value="ECO:0007669"/>
    <property type="project" value="TreeGrafter"/>
</dbReference>
<dbReference type="EMBL" id="CP036263">
    <property type="protein sequence ID" value="QDS97132.1"/>
    <property type="molecule type" value="Genomic_DNA"/>
</dbReference>
<dbReference type="GO" id="GO:0008236">
    <property type="term" value="F:serine-type peptidase activity"/>
    <property type="evidence" value="ECO:0007669"/>
    <property type="project" value="UniProtKB-KW"/>
</dbReference>
<dbReference type="CDD" id="cd06782">
    <property type="entry name" value="cpPDZ_CPP-like"/>
    <property type="match status" value="1"/>
</dbReference>
<comment type="similarity">
    <text evidence="1 5">Belongs to the peptidase S41A family.</text>
</comment>
<keyword evidence="2 5" id="KW-0645">Protease</keyword>
<dbReference type="SMART" id="SM00245">
    <property type="entry name" value="TSPc"/>
    <property type="match status" value="1"/>
</dbReference>
<protein>
    <submittedName>
        <fullName evidence="8">Putative CtpA-like serine protease</fullName>
        <ecNumber evidence="8">3.4.21.-</ecNumber>
    </submittedName>
</protein>